<dbReference type="Pfam" id="PF08448">
    <property type="entry name" value="PAS_4"/>
    <property type="match status" value="1"/>
</dbReference>
<dbReference type="FunFam" id="3.30.565.10:FF:000006">
    <property type="entry name" value="Sensor histidine kinase WalK"/>
    <property type="match status" value="1"/>
</dbReference>
<dbReference type="Pfam" id="PF00512">
    <property type="entry name" value="HisKA"/>
    <property type="match status" value="1"/>
</dbReference>
<dbReference type="SUPFAM" id="SSF55874">
    <property type="entry name" value="ATPase domain of HSP90 chaperone/DNA topoisomerase II/histidine kinase"/>
    <property type="match status" value="1"/>
</dbReference>
<evidence type="ECO:0000256" key="3">
    <source>
        <dbReference type="ARBA" id="ARBA00012438"/>
    </source>
</evidence>
<comment type="subcellular location">
    <subcellularLocation>
        <location evidence="2">Cell inner membrane</location>
        <topology evidence="2">Multi-pass membrane protein</topology>
    </subcellularLocation>
</comment>
<dbReference type="RefSeq" id="WP_070246777.1">
    <property type="nucleotide sequence ID" value="NZ_LROM01000056.1"/>
</dbReference>
<dbReference type="PROSITE" id="PS50109">
    <property type="entry name" value="HIS_KIN"/>
    <property type="match status" value="1"/>
</dbReference>
<keyword evidence="10" id="KW-1185">Reference proteome</keyword>
<dbReference type="NCBIfam" id="TIGR00229">
    <property type="entry name" value="sensory_box"/>
    <property type="match status" value="1"/>
</dbReference>
<dbReference type="GO" id="GO:0005886">
    <property type="term" value="C:plasma membrane"/>
    <property type="evidence" value="ECO:0007669"/>
    <property type="project" value="UniProtKB-SubCell"/>
</dbReference>
<dbReference type="GO" id="GO:0000155">
    <property type="term" value="F:phosphorelay sensor kinase activity"/>
    <property type="evidence" value="ECO:0007669"/>
    <property type="project" value="InterPro"/>
</dbReference>
<dbReference type="EC" id="2.7.13.3" evidence="3"/>
<accession>A0A1E7X5J6</accession>
<dbReference type="Gene3D" id="3.30.450.20">
    <property type="entry name" value="PAS domain"/>
    <property type="match status" value="1"/>
</dbReference>
<dbReference type="AlphaFoldDB" id="A0A1E7X5J6"/>
<dbReference type="EMBL" id="LROM01000056">
    <property type="protein sequence ID" value="OFA07789.1"/>
    <property type="molecule type" value="Genomic_DNA"/>
</dbReference>
<dbReference type="Gene3D" id="1.10.287.130">
    <property type="match status" value="1"/>
</dbReference>
<dbReference type="SMART" id="SM00387">
    <property type="entry name" value="HATPase_c"/>
    <property type="match status" value="1"/>
</dbReference>
<dbReference type="InterPro" id="IPR003661">
    <property type="entry name" value="HisK_dim/P_dom"/>
</dbReference>
<dbReference type="Pfam" id="PF02518">
    <property type="entry name" value="HATPase_c"/>
    <property type="match status" value="1"/>
</dbReference>
<dbReference type="PANTHER" id="PTHR43547">
    <property type="entry name" value="TWO-COMPONENT HISTIDINE KINASE"/>
    <property type="match status" value="1"/>
</dbReference>
<feature type="domain" description="PAC" evidence="8">
    <location>
        <begin position="84"/>
        <end position="138"/>
    </location>
</feature>
<dbReference type="Gene3D" id="3.30.565.10">
    <property type="entry name" value="Histidine kinase-like ATPase, C-terminal domain"/>
    <property type="match status" value="1"/>
</dbReference>
<protein>
    <recommendedName>
        <fullName evidence="3">histidine kinase</fullName>
        <ecNumber evidence="3">2.7.13.3</ecNumber>
    </recommendedName>
</protein>
<comment type="caution">
    <text evidence="9">The sequence shown here is derived from an EMBL/GenBank/DDBJ whole genome shotgun (WGS) entry which is preliminary data.</text>
</comment>
<dbReference type="Proteomes" id="UP000175989">
    <property type="component" value="Unassembled WGS sequence"/>
</dbReference>
<dbReference type="InterPro" id="IPR003594">
    <property type="entry name" value="HATPase_dom"/>
</dbReference>
<gene>
    <name evidence="9" type="primary">phoR_1</name>
    <name evidence="9" type="ORF">DUPY_10320</name>
</gene>
<dbReference type="SUPFAM" id="SSF47384">
    <property type="entry name" value="Homodimeric domain of signal transducing histidine kinase"/>
    <property type="match status" value="1"/>
</dbReference>
<dbReference type="InterPro" id="IPR013656">
    <property type="entry name" value="PAS_4"/>
</dbReference>
<dbReference type="InterPro" id="IPR004358">
    <property type="entry name" value="Sig_transdc_His_kin-like_C"/>
</dbReference>
<proteinExistence type="predicted"/>
<dbReference type="PATRIC" id="fig|762836.4.peg.1081"/>
<evidence type="ECO:0000256" key="1">
    <source>
        <dbReference type="ARBA" id="ARBA00000085"/>
    </source>
</evidence>
<evidence type="ECO:0000256" key="4">
    <source>
        <dbReference type="ARBA" id="ARBA00022553"/>
    </source>
</evidence>
<sequence length="368" mass="39660">MFDSICATYTGSDGELNRELFNSSADCIKILDLQGRLGQLNPGGIVALELDQPEQLLGKVWWEIWPDQGRALAHSAFDTAKGGQISKFNAFCPTAHGTPRWWDVVANPVFGADGQVREVMVVSRDMTELYVARQALREANLRKDAFLATVAHELRNPISAAHNATELLKLKAFDHARTAELAQMVQRQLGHMSRVAEDLLDTARIGRGEIRLSLDRIDLRTVIADTLEQLQSAVQAKHQQLAFDVDGAACLVLGDHVRLVQVLGNVLGNAVRYTPERGAIALALGRAGDTVTVTVTDNGIGIPADRLATIFDMYSQVHQSTMRKSDGLGLGLSLVRALVELHGGSVAAASAGAGSGSRFTITLPAAPR</sequence>
<dbReference type="PRINTS" id="PR00344">
    <property type="entry name" value="BCTRLSENSOR"/>
</dbReference>
<keyword evidence="5 9" id="KW-0808">Transferase</keyword>
<dbReference type="InterPro" id="IPR036097">
    <property type="entry name" value="HisK_dim/P_sf"/>
</dbReference>
<evidence type="ECO:0000259" key="8">
    <source>
        <dbReference type="PROSITE" id="PS50113"/>
    </source>
</evidence>
<dbReference type="CDD" id="cd00130">
    <property type="entry name" value="PAS"/>
    <property type="match status" value="1"/>
</dbReference>
<evidence type="ECO:0000313" key="9">
    <source>
        <dbReference type="EMBL" id="OFA07789.1"/>
    </source>
</evidence>
<dbReference type="InterPro" id="IPR000700">
    <property type="entry name" value="PAS-assoc_C"/>
</dbReference>
<dbReference type="CDD" id="cd00075">
    <property type="entry name" value="HATPase"/>
    <property type="match status" value="1"/>
</dbReference>
<name>A0A1E7X5J6_9BURK</name>
<comment type="catalytic activity">
    <reaction evidence="1">
        <text>ATP + protein L-histidine = ADP + protein N-phospho-L-histidine.</text>
        <dbReference type="EC" id="2.7.13.3"/>
    </reaction>
</comment>
<reference evidence="10" key="1">
    <citation type="journal article" date="2016" name="Front. Microbiol.">
        <title>Molecular Keys to the Janthinobacterium and Duganella spp. Interaction with the Plant Pathogen Fusarium graminearum.</title>
        <authorList>
            <person name="Haack F.S."/>
            <person name="Poehlein A."/>
            <person name="Kroger C."/>
            <person name="Voigt C.A."/>
            <person name="Piepenbring M."/>
            <person name="Bode H.B."/>
            <person name="Daniel R."/>
            <person name="Schafer W."/>
            <person name="Streit W.R."/>
        </authorList>
    </citation>
    <scope>NUCLEOTIDE SEQUENCE [LARGE SCALE GENOMIC DNA]</scope>
    <source>
        <strain evidence="10">T54</strain>
    </source>
</reference>
<keyword evidence="4" id="KW-0597">Phosphoprotein</keyword>
<dbReference type="PROSITE" id="PS50113">
    <property type="entry name" value="PAC"/>
    <property type="match status" value="1"/>
</dbReference>
<dbReference type="SMART" id="SM00388">
    <property type="entry name" value="HisKA"/>
    <property type="match status" value="1"/>
</dbReference>
<evidence type="ECO:0000256" key="6">
    <source>
        <dbReference type="ARBA" id="ARBA00022777"/>
    </source>
</evidence>
<dbReference type="PANTHER" id="PTHR43547:SF2">
    <property type="entry name" value="HYBRID SIGNAL TRANSDUCTION HISTIDINE KINASE C"/>
    <property type="match status" value="1"/>
</dbReference>
<dbReference type="InterPro" id="IPR036890">
    <property type="entry name" value="HATPase_C_sf"/>
</dbReference>
<dbReference type="InterPro" id="IPR035965">
    <property type="entry name" value="PAS-like_dom_sf"/>
</dbReference>
<dbReference type="SUPFAM" id="SSF55785">
    <property type="entry name" value="PYP-like sensor domain (PAS domain)"/>
    <property type="match status" value="1"/>
</dbReference>
<dbReference type="InterPro" id="IPR005467">
    <property type="entry name" value="His_kinase_dom"/>
</dbReference>
<keyword evidence="6" id="KW-0418">Kinase</keyword>
<evidence type="ECO:0000256" key="2">
    <source>
        <dbReference type="ARBA" id="ARBA00004429"/>
    </source>
</evidence>
<organism evidence="9 10">
    <name type="scientific">Duganella phyllosphaerae</name>
    <dbReference type="NCBI Taxonomy" id="762836"/>
    <lineage>
        <taxon>Bacteria</taxon>
        <taxon>Pseudomonadati</taxon>
        <taxon>Pseudomonadota</taxon>
        <taxon>Betaproteobacteria</taxon>
        <taxon>Burkholderiales</taxon>
        <taxon>Oxalobacteraceae</taxon>
        <taxon>Telluria group</taxon>
        <taxon>Duganella</taxon>
    </lineage>
</organism>
<dbReference type="CDD" id="cd00082">
    <property type="entry name" value="HisKA"/>
    <property type="match status" value="1"/>
</dbReference>
<dbReference type="InterPro" id="IPR000014">
    <property type="entry name" value="PAS"/>
</dbReference>
<evidence type="ECO:0000259" key="7">
    <source>
        <dbReference type="PROSITE" id="PS50109"/>
    </source>
</evidence>
<feature type="domain" description="Histidine kinase" evidence="7">
    <location>
        <begin position="149"/>
        <end position="367"/>
    </location>
</feature>
<evidence type="ECO:0000313" key="10">
    <source>
        <dbReference type="Proteomes" id="UP000175989"/>
    </source>
</evidence>
<evidence type="ECO:0000256" key="5">
    <source>
        <dbReference type="ARBA" id="ARBA00022679"/>
    </source>
</evidence>